<dbReference type="PANTHER" id="PTHR28012:SF1">
    <property type="entry name" value="NUCLEAR FUSION PROTEIN KAR5"/>
    <property type="match status" value="1"/>
</dbReference>
<accession>A0A9P9REB2</accession>
<evidence type="ECO:0008006" key="16">
    <source>
        <dbReference type="Google" id="ProtNLM"/>
    </source>
</evidence>
<keyword evidence="7 13" id="KW-0732">Signal</keyword>
<keyword evidence="5" id="KW-0415">Karyogamy</keyword>
<dbReference type="EMBL" id="JAGTJS010000001">
    <property type="protein sequence ID" value="KAH7275857.1"/>
    <property type="molecule type" value="Genomic_DNA"/>
</dbReference>
<evidence type="ECO:0000313" key="14">
    <source>
        <dbReference type="EMBL" id="KAH7275857.1"/>
    </source>
</evidence>
<evidence type="ECO:0000256" key="6">
    <source>
        <dbReference type="ARBA" id="ARBA00022692"/>
    </source>
</evidence>
<dbReference type="OrthoDB" id="5311848at2759"/>
<evidence type="ECO:0000256" key="4">
    <source>
        <dbReference type="ARBA" id="ARBA00010473"/>
    </source>
</evidence>
<evidence type="ECO:0000256" key="5">
    <source>
        <dbReference type="ARBA" id="ARBA00022459"/>
    </source>
</evidence>
<keyword evidence="12" id="KW-0539">Nucleus</keyword>
<feature type="chain" id="PRO_5040344596" description="Nuclear membrane fusion protein Kar5" evidence="13">
    <location>
        <begin position="26"/>
        <end position="493"/>
    </location>
</feature>
<evidence type="ECO:0000256" key="10">
    <source>
        <dbReference type="ARBA" id="ARBA00023136"/>
    </source>
</evidence>
<evidence type="ECO:0000256" key="13">
    <source>
        <dbReference type="SAM" id="SignalP"/>
    </source>
</evidence>
<dbReference type="GO" id="GO:0048288">
    <property type="term" value="P:nuclear membrane fusion involved in karyogamy"/>
    <property type="evidence" value="ECO:0007669"/>
    <property type="project" value="InterPro"/>
</dbReference>
<evidence type="ECO:0000256" key="8">
    <source>
        <dbReference type="ARBA" id="ARBA00022824"/>
    </source>
</evidence>
<evidence type="ECO:0000256" key="2">
    <source>
        <dbReference type="ARBA" id="ARBA00004126"/>
    </source>
</evidence>
<dbReference type="Proteomes" id="UP000736672">
    <property type="component" value="Unassembled WGS sequence"/>
</dbReference>
<evidence type="ECO:0000256" key="12">
    <source>
        <dbReference type="ARBA" id="ARBA00023242"/>
    </source>
</evidence>
<evidence type="ECO:0000313" key="15">
    <source>
        <dbReference type="Proteomes" id="UP000736672"/>
    </source>
</evidence>
<keyword evidence="10" id="KW-0472">Membrane</keyword>
<dbReference type="GO" id="GO:0031965">
    <property type="term" value="C:nuclear membrane"/>
    <property type="evidence" value="ECO:0007669"/>
    <property type="project" value="UniProtKB-SubCell"/>
</dbReference>
<evidence type="ECO:0000256" key="7">
    <source>
        <dbReference type="ARBA" id="ARBA00022729"/>
    </source>
</evidence>
<reference evidence="14" key="1">
    <citation type="journal article" date="2021" name="Nat. Commun.">
        <title>Genetic determinants of endophytism in the Arabidopsis root mycobiome.</title>
        <authorList>
            <person name="Mesny F."/>
            <person name="Miyauchi S."/>
            <person name="Thiergart T."/>
            <person name="Pickel B."/>
            <person name="Atanasova L."/>
            <person name="Karlsson M."/>
            <person name="Huettel B."/>
            <person name="Barry K.W."/>
            <person name="Haridas S."/>
            <person name="Chen C."/>
            <person name="Bauer D."/>
            <person name="Andreopoulos W."/>
            <person name="Pangilinan J."/>
            <person name="LaButti K."/>
            <person name="Riley R."/>
            <person name="Lipzen A."/>
            <person name="Clum A."/>
            <person name="Drula E."/>
            <person name="Henrissat B."/>
            <person name="Kohler A."/>
            <person name="Grigoriev I.V."/>
            <person name="Martin F.M."/>
            <person name="Hacquard S."/>
        </authorList>
    </citation>
    <scope>NUCLEOTIDE SEQUENCE</scope>
    <source>
        <strain evidence="14">FSSC 5 MPI-SDFR-AT-0091</strain>
    </source>
</reference>
<comment type="subcellular location">
    <subcellularLocation>
        <location evidence="3">Endoplasmic reticulum membrane</location>
    </subcellularLocation>
    <subcellularLocation>
        <location evidence="2">Nucleus membrane</location>
    </subcellularLocation>
</comment>
<organism evidence="14 15">
    <name type="scientific">Fusarium solani</name>
    <name type="common">Filamentous fungus</name>
    <dbReference type="NCBI Taxonomy" id="169388"/>
    <lineage>
        <taxon>Eukaryota</taxon>
        <taxon>Fungi</taxon>
        <taxon>Dikarya</taxon>
        <taxon>Ascomycota</taxon>
        <taxon>Pezizomycotina</taxon>
        <taxon>Sordariomycetes</taxon>
        <taxon>Hypocreomycetidae</taxon>
        <taxon>Hypocreales</taxon>
        <taxon>Nectriaceae</taxon>
        <taxon>Fusarium</taxon>
        <taxon>Fusarium solani species complex</taxon>
    </lineage>
</organism>
<name>A0A9P9REB2_FUSSL</name>
<keyword evidence="15" id="KW-1185">Reference proteome</keyword>
<evidence type="ECO:0000256" key="11">
    <source>
        <dbReference type="ARBA" id="ARBA00023180"/>
    </source>
</evidence>
<evidence type="ECO:0000256" key="3">
    <source>
        <dbReference type="ARBA" id="ARBA00004586"/>
    </source>
</evidence>
<proteinExistence type="inferred from homology"/>
<dbReference type="AlphaFoldDB" id="A0A9P9REB2"/>
<dbReference type="InterPro" id="IPR007292">
    <property type="entry name" value="Nuclear_fusion_Kar5"/>
</dbReference>
<comment type="function">
    <text evidence="1">Required for nuclear membrane fusion during karyogamy.</text>
</comment>
<keyword evidence="8" id="KW-0256">Endoplasmic reticulum</keyword>
<evidence type="ECO:0000256" key="9">
    <source>
        <dbReference type="ARBA" id="ARBA00022989"/>
    </source>
</evidence>
<sequence length="493" mass="54294">MLFQMFRIFLWVLLLLASFTQEAHGFSWRTQRHTGGDGISIQHPQGSAGRPLQRQPERLSTTYTTALEELQELESEPLCHRIAARLLVNNCHLLDGQDEATIHIDSGRAARDFVDSYAASLAICDLERGSFMIPSTCSKFRESTLASLPVPAVPQLHVSTVEIDDCLEGLAQSDSAWNTWVSYRHKALRFCEAARADHDKAENLHLYQRITKILETMTNKIEIEMEERLQSLNRAFLAASDSVENLGPQVQRLRSELELASDVLREQLGQVAQESGDTVRSGLEDARSLRQLITMLIRTTKESAVDIASSHETALEVATQRANSEVDVFVTALTAAMASSVSLQDQMAATELRTTVILEKQAEIEAGMGKLEELAGNLLVKYDNHDSRLEQAQLKTGQVLDMLDATAVSAAGFQSYVFGGFGFAGLWPHVVFPALSLTMGSYGLQPSLWRNIWLVGAGELAGLVVSNLGSYATLFSSLNSPSFIFNGTTHTYA</sequence>
<gene>
    <name evidence="14" type="ORF">B0J15DRAFT_557947</name>
</gene>
<comment type="caution">
    <text evidence="14">The sequence shown here is derived from an EMBL/GenBank/DDBJ whole genome shotgun (WGS) entry which is preliminary data.</text>
</comment>
<keyword evidence="9" id="KW-1133">Transmembrane helix</keyword>
<dbReference type="PANTHER" id="PTHR28012">
    <property type="entry name" value="NUCLEAR FUSION PROTEIN KAR5"/>
    <property type="match status" value="1"/>
</dbReference>
<evidence type="ECO:0000256" key="1">
    <source>
        <dbReference type="ARBA" id="ARBA00003389"/>
    </source>
</evidence>
<dbReference type="GO" id="GO:0005789">
    <property type="term" value="C:endoplasmic reticulum membrane"/>
    <property type="evidence" value="ECO:0007669"/>
    <property type="project" value="UniProtKB-SubCell"/>
</dbReference>
<comment type="similarity">
    <text evidence="4">Belongs to the KAR5 family.</text>
</comment>
<keyword evidence="6" id="KW-0812">Transmembrane</keyword>
<protein>
    <recommendedName>
        <fullName evidence="16">Nuclear membrane fusion protein Kar5</fullName>
    </recommendedName>
</protein>
<keyword evidence="11" id="KW-0325">Glycoprotein</keyword>
<feature type="signal peptide" evidence="13">
    <location>
        <begin position="1"/>
        <end position="25"/>
    </location>
</feature>
<dbReference type="GO" id="GO:0000742">
    <property type="term" value="P:karyogamy involved in conjugation with cellular fusion"/>
    <property type="evidence" value="ECO:0007669"/>
    <property type="project" value="InterPro"/>
</dbReference>